<evidence type="ECO:0000256" key="3">
    <source>
        <dbReference type="ARBA" id="ARBA00022692"/>
    </source>
</evidence>
<organism evidence="11 12">
    <name type="scientific">Aminobacter niigataensis</name>
    <dbReference type="NCBI Taxonomy" id="83265"/>
    <lineage>
        <taxon>Bacteria</taxon>
        <taxon>Pseudomonadati</taxon>
        <taxon>Pseudomonadota</taxon>
        <taxon>Alphaproteobacteria</taxon>
        <taxon>Hyphomicrobiales</taxon>
        <taxon>Phyllobacteriaceae</taxon>
        <taxon>Aminobacter</taxon>
    </lineage>
</organism>
<keyword evidence="5 11" id="KW-0067">ATP-binding</keyword>
<dbReference type="InterPro" id="IPR003439">
    <property type="entry name" value="ABC_transporter-like_ATP-bd"/>
</dbReference>
<evidence type="ECO:0000313" key="12">
    <source>
        <dbReference type="Proteomes" id="UP000539538"/>
    </source>
</evidence>
<keyword evidence="4" id="KW-0547">Nucleotide-binding</keyword>
<evidence type="ECO:0000256" key="2">
    <source>
        <dbReference type="ARBA" id="ARBA00005417"/>
    </source>
</evidence>
<evidence type="ECO:0000256" key="5">
    <source>
        <dbReference type="ARBA" id="ARBA00022840"/>
    </source>
</evidence>
<dbReference type="GO" id="GO:0005524">
    <property type="term" value="F:ATP binding"/>
    <property type="evidence" value="ECO:0007669"/>
    <property type="project" value="UniProtKB-KW"/>
</dbReference>
<feature type="transmembrane region" description="Helical" evidence="8">
    <location>
        <begin position="155"/>
        <end position="179"/>
    </location>
</feature>
<dbReference type="SMART" id="SM00382">
    <property type="entry name" value="AAA"/>
    <property type="match status" value="1"/>
</dbReference>
<dbReference type="InterPro" id="IPR011527">
    <property type="entry name" value="ABC1_TM_dom"/>
</dbReference>
<feature type="transmembrane region" description="Helical" evidence="8">
    <location>
        <begin position="268"/>
        <end position="290"/>
    </location>
</feature>
<protein>
    <submittedName>
        <fullName evidence="11">ATP-binding cassette subfamily B protein</fullName>
    </submittedName>
</protein>
<dbReference type="Proteomes" id="UP000539538">
    <property type="component" value="Unassembled WGS sequence"/>
</dbReference>
<dbReference type="PROSITE" id="PS50893">
    <property type="entry name" value="ABC_TRANSPORTER_2"/>
    <property type="match status" value="1"/>
</dbReference>
<dbReference type="SUPFAM" id="SSF52540">
    <property type="entry name" value="P-loop containing nucleoside triphosphate hydrolases"/>
    <property type="match status" value="1"/>
</dbReference>
<evidence type="ECO:0000256" key="6">
    <source>
        <dbReference type="ARBA" id="ARBA00022989"/>
    </source>
</evidence>
<evidence type="ECO:0000256" key="8">
    <source>
        <dbReference type="SAM" id="Phobius"/>
    </source>
</evidence>
<dbReference type="PANTHER" id="PTHR24221:SF654">
    <property type="entry name" value="ATP-BINDING CASSETTE SUB-FAMILY B MEMBER 6"/>
    <property type="match status" value="1"/>
</dbReference>
<feature type="transmembrane region" description="Helical" evidence="8">
    <location>
        <begin position="185"/>
        <end position="204"/>
    </location>
</feature>
<feature type="domain" description="ABC transmembrane type-1" evidence="10">
    <location>
        <begin position="37"/>
        <end position="328"/>
    </location>
</feature>
<dbReference type="RefSeq" id="WP_183262215.1">
    <property type="nucleotide sequence ID" value="NZ_BAAAVZ010000003.1"/>
</dbReference>
<feature type="transmembrane region" description="Helical" evidence="8">
    <location>
        <begin position="302"/>
        <end position="323"/>
    </location>
</feature>
<evidence type="ECO:0000256" key="4">
    <source>
        <dbReference type="ARBA" id="ARBA00022741"/>
    </source>
</evidence>
<dbReference type="InterPro" id="IPR003593">
    <property type="entry name" value="AAA+_ATPase"/>
</dbReference>
<feature type="transmembrane region" description="Helical" evidence="8">
    <location>
        <begin position="36"/>
        <end position="57"/>
    </location>
</feature>
<dbReference type="EMBL" id="JACHOT010000001">
    <property type="protein sequence ID" value="MBB4650153.1"/>
    <property type="molecule type" value="Genomic_DNA"/>
</dbReference>
<dbReference type="Gene3D" id="1.20.1560.10">
    <property type="entry name" value="ABC transporter type 1, transmembrane domain"/>
    <property type="match status" value="1"/>
</dbReference>
<dbReference type="InterPro" id="IPR027417">
    <property type="entry name" value="P-loop_NTPase"/>
</dbReference>
<dbReference type="SUPFAM" id="SSF90123">
    <property type="entry name" value="ABC transporter transmembrane region"/>
    <property type="match status" value="1"/>
</dbReference>
<evidence type="ECO:0000313" key="11">
    <source>
        <dbReference type="EMBL" id="MBB4650153.1"/>
    </source>
</evidence>
<feature type="domain" description="ABC transporter" evidence="9">
    <location>
        <begin position="362"/>
        <end position="596"/>
    </location>
</feature>
<evidence type="ECO:0000259" key="9">
    <source>
        <dbReference type="PROSITE" id="PS50893"/>
    </source>
</evidence>
<name>A0ABR6L045_9HYPH</name>
<keyword evidence="6 8" id="KW-1133">Transmembrane helix</keyword>
<evidence type="ECO:0000256" key="7">
    <source>
        <dbReference type="ARBA" id="ARBA00023136"/>
    </source>
</evidence>
<proteinExistence type="inferred from homology"/>
<feature type="transmembrane region" description="Helical" evidence="8">
    <location>
        <begin position="77"/>
        <end position="98"/>
    </location>
</feature>
<dbReference type="PROSITE" id="PS50929">
    <property type="entry name" value="ABC_TM1F"/>
    <property type="match status" value="1"/>
</dbReference>
<dbReference type="Pfam" id="PF00005">
    <property type="entry name" value="ABC_tran"/>
    <property type="match status" value="1"/>
</dbReference>
<keyword evidence="3 8" id="KW-0812">Transmembrane</keyword>
<reference evidence="11 12" key="1">
    <citation type="submission" date="2020-08" db="EMBL/GenBank/DDBJ databases">
        <title>Genomic Encyclopedia of Type Strains, Phase IV (KMG-IV): sequencing the most valuable type-strain genomes for metagenomic binning, comparative biology and taxonomic classification.</title>
        <authorList>
            <person name="Goeker M."/>
        </authorList>
    </citation>
    <scope>NUCLEOTIDE SEQUENCE [LARGE SCALE GENOMIC DNA]</scope>
    <source>
        <strain evidence="11 12">DSM 7050</strain>
    </source>
</reference>
<dbReference type="InterPro" id="IPR036640">
    <property type="entry name" value="ABC1_TM_sf"/>
</dbReference>
<dbReference type="Gene3D" id="3.40.50.300">
    <property type="entry name" value="P-loop containing nucleotide triphosphate hydrolases"/>
    <property type="match status" value="1"/>
</dbReference>
<gene>
    <name evidence="11" type="ORF">GGQ99_001875</name>
</gene>
<keyword evidence="12" id="KW-1185">Reference proteome</keyword>
<keyword evidence="7 8" id="KW-0472">Membrane</keyword>
<dbReference type="InterPro" id="IPR017871">
    <property type="entry name" value="ABC_transporter-like_CS"/>
</dbReference>
<comment type="subcellular location">
    <subcellularLocation>
        <location evidence="1">Cell membrane</location>
        <topology evidence="1">Multi-pass membrane protein</topology>
    </subcellularLocation>
</comment>
<dbReference type="CDD" id="cd18582">
    <property type="entry name" value="ABC_6TM_ATM1_ABCB7"/>
    <property type="match status" value="1"/>
</dbReference>
<sequence>MANKTVSAERGSTFSTIRNLWPYMWPEDRPDLRARVVWATVFLVVAKLTLVAGPYFFKWATDALAGDQRSPLPLPAFLVAPVMLVVAFNVVRIVQLGFNQLRDALFARVGQYAVRQLAHRTFVHMHQLSLRFHLERRTGGLSRIIERGTKGIETIVRFTILNTAPTVLEFALTAGIFGFAYGWKYVAVVAATVWIYTWFTVRASDWRIGIRREMNDSDTDANTKAIDSLLNFETVKYFNNEAMEAERFDRSMARYETAATRIWTSLGWLNFGQGVIFGIGMTIVMAMSAMEVMAGTQTVGDFVFINAMLMQLSVPLNFIGFIYREIRQGLTDIEQMFDLLDVAQEVVDKPGARALGIGTGRIEFRDVHFAYDPNRQILKGVSFEVPAGKTVAIVGPSGAGKSTISRLLFRFYDIQQGAILIDGQDIRDVSQESLRGAIGMVPQDTVLFNDTIAYNIRYGRVNADEEDVRKAAELAQIAGFIQRLPDGYKAMVGERGLKLSGGEKQRVAIARTILKAPPILMLDEATSALDTQTEQEIQSALDLVSKGRTTLVIAHRLSTVISADEIIVLADGSIAERGTHAELLGKRGLYASMWDRQREATEAEERLRQAREGDELGVVVRRRTPEVTDGA</sequence>
<dbReference type="PROSITE" id="PS00211">
    <property type="entry name" value="ABC_TRANSPORTER_1"/>
    <property type="match status" value="1"/>
</dbReference>
<dbReference type="InterPro" id="IPR039421">
    <property type="entry name" value="Type_1_exporter"/>
</dbReference>
<dbReference type="Pfam" id="PF00664">
    <property type="entry name" value="ABC_membrane"/>
    <property type="match status" value="1"/>
</dbReference>
<evidence type="ECO:0000256" key="1">
    <source>
        <dbReference type="ARBA" id="ARBA00004651"/>
    </source>
</evidence>
<evidence type="ECO:0000259" key="10">
    <source>
        <dbReference type="PROSITE" id="PS50929"/>
    </source>
</evidence>
<comment type="similarity">
    <text evidence="2">Belongs to the ABC transporter superfamily.</text>
</comment>
<accession>A0ABR6L045</accession>
<comment type="caution">
    <text evidence="11">The sequence shown here is derived from an EMBL/GenBank/DDBJ whole genome shotgun (WGS) entry which is preliminary data.</text>
</comment>
<dbReference type="CDD" id="cd03253">
    <property type="entry name" value="ABCC_ATM1_transporter"/>
    <property type="match status" value="1"/>
</dbReference>
<dbReference type="PANTHER" id="PTHR24221">
    <property type="entry name" value="ATP-BINDING CASSETTE SUB-FAMILY B"/>
    <property type="match status" value="1"/>
</dbReference>